<dbReference type="InterPro" id="IPR000847">
    <property type="entry name" value="LysR_HTH_N"/>
</dbReference>
<keyword evidence="2" id="KW-0805">Transcription regulation</keyword>
<dbReference type="Gene3D" id="3.40.190.290">
    <property type="match status" value="1"/>
</dbReference>
<keyword evidence="3" id="KW-0238">DNA-binding</keyword>
<evidence type="ECO:0000256" key="4">
    <source>
        <dbReference type="ARBA" id="ARBA00023163"/>
    </source>
</evidence>
<dbReference type="AlphaFoldDB" id="A0A7Z1AFM0"/>
<comment type="similarity">
    <text evidence="1">Belongs to the LysR transcriptional regulatory family.</text>
</comment>
<dbReference type="EMBL" id="MARB01000008">
    <property type="protein sequence ID" value="ODJ88047.1"/>
    <property type="molecule type" value="Genomic_DNA"/>
</dbReference>
<dbReference type="OrthoDB" id="9808620at2"/>
<accession>A0A7Z1AFM0</accession>
<evidence type="ECO:0000313" key="6">
    <source>
        <dbReference type="EMBL" id="ODJ88047.1"/>
    </source>
</evidence>
<dbReference type="GO" id="GO:0000976">
    <property type="term" value="F:transcription cis-regulatory region binding"/>
    <property type="evidence" value="ECO:0007669"/>
    <property type="project" value="TreeGrafter"/>
</dbReference>
<dbReference type="InterPro" id="IPR036388">
    <property type="entry name" value="WH-like_DNA-bd_sf"/>
</dbReference>
<evidence type="ECO:0000256" key="1">
    <source>
        <dbReference type="ARBA" id="ARBA00009437"/>
    </source>
</evidence>
<dbReference type="Pfam" id="PF03466">
    <property type="entry name" value="LysR_substrate"/>
    <property type="match status" value="1"/>
</dbReference>
<keyword evidence="7" id="KW-1185">Reference proteome</keyword>
<keyword evidence="4" id="KW-0804">Transcription</keyword>
<dbReference type="GO" id="GO:0003700">
    <property type="term" value="F:DNA-binding transcription factor activity"/>
    <property type="evidence" value="ECO:0007669"/>
    <property type="project" value="InterPro"/>
</dbReference>
<evidence type="ECO:0000256" key="2">
    <source>
        <dbReference type="ARBA" id="ARBA00023015"/>
    </source>
</evidence>
<protein>
    <submittedName>
        <fullName evidence="6">HTH-type transcriptional activator CmpR</fullName>
    </submittedName>
</protein>
<feature type="domain" description="HTH lysR-type" evidence="5">
    <location>
        <begin position="7"/>
        <end position="64"/>
    </location>
</feature>
<dbReference type="Pfam" id="PF00126">
    <property type="entry name" value="HTH_1"/>
    <property type="match status" value="1"/>
</dbReference>
<dbReference type="Gene3D" id="1.10.10.10">
    <property type="entry name" value="Winged helix-like DNA-binding domain superfamily/Winged helix DNA-binding domain"/>
    <property type="match status" value="1"/>
</dbReference>
<organism evidence="6 7">
    <name type="scientific">Candidatus Thiodiazotropha endolucinida</name>
    <dbReference type="NCBI Taxonomy" id="1655433"/>
    <lineage>
        <taxon>Bacteria</taxon>
        <taxon>Pseudomonadati</taxon>
        <taxon>Pseudomonadota</taxon>
        <taxon>Gammaproteobacteria</taxon>
        <taxon>Chromatiales</taxon>
        <taxon>Sedimenticolaceae</taxon>
        <taxon>Candidatus Thiodiazotropha</taxon>
    </lineage>
</organism>
<sequence>MEYLNLPDLKHLATLRAVVEQGGVSEAARLLHIGQPAVTKRLRALDGCYAAGLMQRQGRTLELTPAGERVYAFARLVLDHQASLLDDLEYLRSGLNRLRLEVTFAIGEHLLPSLLLNFSDNFPQYRIESRMGYSRHIQRRLATGLSDLALLEQAPDHPEVLVQKWLDDELVLVCGLGHPLWGSGLLPVTELGDLRYVLRESQSSMRITLDKALRDIGIDQLPIAMEVGSTDTIVEMLQHGGHVSFLPRFAVDDALNAGTLYHIKIQGLRIYRTLWIARTRSNLKNAVAEAFIQLLRKKSWNG</sequence>
<gene>
    <name evidence="6" type="primary">cmpR_4</name>
    <name evidence="6" type="ORF">CODIS_18210</name>
</gene>
<dbReference type="PANTHER" id="PTHR30126">
    <property type="entry name" value="HTH-TYPE TRANSCRIPTIONAL REGULATOR"/>
    <property type="match status" value="1"/>
</dbReference>
<dbReference type="SUPFAM" id="SSF46785">
    <property type="entry name" value="Winged helix' DNA-binding domain"/>
    <property type="match status" value="1"/>
</dbReference>
<dbReference type="Proteomes" id="UP000094769">
    <property type="component" value="Unassembled WGS sequence"/>
</dbReference>
<dbReference type="RefSeq" id="WP_069124050.1">
    <property type="nucleotide sequence ID" value="NZ_MARB01000008.1"/>
</dbReference>
<evidence type="ECO:0000313" key="7">
    <source>
        <dbReference type="Proteomes" id="UP000094769"/>
    </source>
</evidence>
<comment type="caution">
    <text evidence="6">The sequence shown here is derived from an EMBL/GenBank/DDBJ whole genome shotgun (WGS) entry which is preliminary data.</text>
</comment>
<dbReference type="InterPro" id="IPR036390">
    <property type="entry name" value="WH_DNA-bd_sf"/>
</dbReference>
<proteinExistence type="inferred from homology"/>
<evidence type="ECO:0000259" key="5">
    <source>
        <dbReference type="PROSITE" id="PS50931"/>
    </source>
</evidence>
<dbReference type="PROSITE" id="PS50931">
    <property type="entry name" value="HTH_LYSR"/>
    <property type="match status" value="1"/>
</dbReference>
<dbReference type="PANTHER" id="PTHR30126:SF39">
    <property type="entry name" value="HTH-TYPE TRANSCRIPTIONAL REGULATOR CYSL"/>
    <property type="match status" value="1"/>
</dbReference>
<reference evidence="6 7" key="1">
    <citation type="submission" date="2016-06" db="EMBL/GenBank/DDBJ databases">
        <title>Genome sequence of endosymbiont of Candidatus Endolucinida thiodiazotropha.</title>
        <authorList>
            <person name="Poehlein A."/>
            <person name="Koenig S."/>
            <person name="Heiden S.E."/>
            <person name="Thuermer A."/>
            <person name="Voget S."/>
            <person name="Daniel R."/>
            <person name="Markert S."/>
            <person name="Gros O."/>
            <person name="Schweder T."/>
        </authorList>
    </citation>
    <scope>NUCLEOTIDE SEQUENCE [LARGE SCALE GENOMIC DNA]</scope>
    <source>
        <strain evidence="6 7">COS</strain>
    </source>
</reference>
<evidence type="ECO:0000256" key="3">
    <source>
        <dbReference type="ARBA" id="ARBA00023125"/>
    </source>
</evidence>
<dbReference type="SUPFAM" id="SSF53850">
    <property type="entry name" value="Periplasmic binding protein-like II"/>
    <property type="match status" value="1"/>
</dbReference>
<dbReference type="InterPro" id="IPR005119">
    <property type="entry name" value="LysR_subst-bd"/>
</dbReference>
<name>A0A7Z1AFM0_9GAMM</name>